<keyword evidence="2" id="KW-1133">Transmembrane helix</keyword>
<dbReference type="AlphaFoldDB" id="A0AA87ZGH6"/>
<organism evidence="3 4">
    <name type="scientific">Ficus carica</name>
    <name type="common">Common fig</name>
    <dbReference type="NCBI Taxonomy" id="3494"/>
    <lineage>
        <taxon>Eukaryota</taxon>
        <taxon>Viridiplantae</taxon>
        <taxon>Streptophyta</taxon>
        <taxon>Embryophyta</taxon>
        <taxon>Tracheophyta</taxon>
        <taxon>Spermatophyta</taxon>
        <taxon>Magnoliopsida</taxon>
        <taxon>eudicotyledons</taxon>
        <taxon>Gunneridae</taxon>
        <taxon>Pentapetalae</taxon>
        <taxon>rosids</taxon>
        <taxon>fabids</taxon>
        <taxon>Rosales</taxon>
        <taxon>Moraceae</taxon>
        <taxon>Ficeae</taxon>
        <taxon>Ficus</taxon>
    </lineage>
</organism>
<feature type="compositionally biased region" description="Basic and acidic residues" evidence="1">
    <location>
        <begin position="51"/>
        <end position="61"/>
    </location>
</feature>
<evidence type="ECO:0000313" key="3">
    <source>
        <dbReference type="EMBL" id="GMN31350.1"/>
    </source>
</evidence>
<dbReference type="Proteomes" id="UP001187192">
    <property type="component" value="Unassembled WGS sequence"/>
</dbReference>
<accession>A0AA87ZGH6</accession>
<feature type="transmembrane region" description="Helical" evidence="2">
    <location>
        <begin position="578"/>
        <end position="602"/>
    </location>
</feature>
<keyword evidence="4" id="KW-1185">Reference proteome</keyword>
<feature type="compositionally biased region" description="Basic and acidic residues" evidence="1">
    <location>
        <begin position="95"/>
        <end position="104"/>
    </location>
</feature>
<proteinExistence type="predicted"/>
<gene>
    <name evidence="3" type="ORF">TIFTF001_041578</name>
</gene>
<dbReference type="PANTHER" id="PTHR31170:SF25">
    <property type="entry name" value="BNAA09G04570D PROTEIN"/>
    <property type="match status" value="1"/>
</dbReference>
<reference evidence="3" key="1">
    <citation type="submission" date="2023-07" db="EMBL/GenBank/DDBJ databases">
        <title>draft genome sequence of fig (Ficus carica).</title>
        <authorList>
            <person name="Takahashi T."/>
            <person name="Nishimura K."/>
        </authorList>
    </citation>
    <scope>NUCLEOTIDE SEQUENCE</scope>
</reference>
<feature type="compositionally biased region" description="Basic and acidic residues" evidence="1">
    <location>
        <begin position="69"/>
        <end position="87"/>
    </location>
</feature>
<dbReference type="EMBL" id="BTGU01001921">
    <property type="protein sequence ID" value="GMN31350.1"/>
    <property type="molecule type" value="Genomic_DNA"/>
</dbReference>
<sequence>MFLFRYLQSFYGKEKEKVNEANVVQIIIARDKDESVDSSTHVEASTSQTRRNIDKGEERLETPGTTRESSPEKGHDQDNDKGEEHPETSGATRESLTEMGHDQDNGEGEIQEERLERELIFNYARSLVENVKEKCSIHKVHSGLRKGSDKHYEPVLVSIGPYHHGKRPVQDMEKYKIDYKEALLHRVKENSIDTYKTALEDVRGELRALDCYVDTFRMDVDSFKDCMLRDGFFMIELFWRKKNFDESKDSSNDILFNIRWMKPHLARDMLLFENQIPLLVLRAMFSLTEQTTKEVDFVPLVLNFFEFNGKMIPCDKNLTNRLGDIPHLLGLVYEALVFGNKRKNLVPGPSVQLNMKQKLVKWLIGAGLTCKEENDSVPGPPVQLNGMRSSLKSFTWTVFVRLIEKTFRLKQAQQQNDEQKSCEFIRTGRALEQVGVTFVREEDNVAFYDIKFSSTGVLSIPRLVIDDNTESFFRNLVAYEQYSEKNRLHQVVDYLHVMDCLINSAKDVELLRHSGIIDNRIGDDKKVSAMFNRLCSDVYFNQNEFLYKRMFHRVNKFCMDRTNAWKATLKNEYFGSPWSVISFIAAVLLLLFTATQTVYSVLSYYHSSSSGTVGGPPPAATSPSP</sequence>
<evidence type="ECO:0000256" key="1">
    <source>
        <dbReference type="SAM" id="MobiDB-lite"/>
    </source>
</evidence>
<keyword evidence="2" id="KW-0812">Transmembrane</keyword>
<dbReference type="InterPro" id="IPR004158">
    <property type="entry name" value="DUF247_pln"/>
</dbReference>
<protein>
    <submittedName>
        <fullName evidence="3">Uncharacterized protein</fullName>
    </submittedName>
</protein>
<evidence type="ECO:0000313" key="4">
    <source>
        <dbReference type="Proteomes" id="UP001187192"/>
    </source>
</evidence>
<evidence type="ECO:0000256" key="2">
    <source>
        <dbReference type="SAM" id="Phobius"/>
    </source>
</evidence>
<keyword evidence="2" id="KW-0472">Membrane</keyword>
<dbReference type="Pfam" id="PF03140">
    <property type="entry name" value="DUF247"/>
    <property type="match status" value="1"/>
</dbReference>
<feature type="region of interest" description="Disordered" evidence="1">
    <location>
        <begin position="33"/>
        <end position="111"/>
    </location>
</feature>
<dbReference type="PANTHER" id="PTHR31170">
    <property type="entry name" value="BNAC04G53230D PROTEIN"/>
    <property type="match status" value="1"/>
</dbReference>
<name>A0AA87ZGH6_FICCA</name>
<feature type="compositionally biased region" description="Polar residues" evidence="1">
    <location>
        <begin position="37"/>
        <end position="50"/>
    </location>
</feature>
<comment type="caution">
    <text evidence="3">The sequence shown here is derived from an EMBL/GenBank/DDBJ whole genome shotgun (WGS) entry which is preliminary data.</text>
</comment>